<dbReference type="RefSeq" id="WP_187563663.1">
    <property type="nucleotide sequence ID" value="NZ_JACGWS010000012.1"/>
</dbReference>
<dbReference type="PROSITE" id="PS51688">
    <property type="entry name" value="ICA"/>
    <property type="match status" value="1"/>
</dbReference>
<gene>
    <name evidence="5" type="ORF">H2O64_18275</name>
</gene>
<dbReference type="Proteomes" id="UP000619238">
    <property type="component" value="Unassembled WGS sequence"/>
</dbReference>
<evidence type="ECO:0000256" key="2">
    <source>
        <dbReference type="SAM" id="Coils"/>
    </source>
</evidence>
<feature type="signal peptide" evidence="3">
    <location>
        <begin position="1"/>
        <end position="18"/>
    </location>
</feature>
<comment type="caution">
    <text evidence="5">The sequence shown here is derived from an EMBL/GenBank/DDBJ whole genome shotgun (WGS) entry which is preliminary data.</text>
</comment>
<name>A0ABR7QDH5_9FLAO</name>
<reference evidence="5 6" key="1">
    <citation type="submission" date="2020-07" db="EMBL/GenBank/DDBJ databases">
        <title>Description of Kordia aestuariivivens sp. nov., isolated from a tidal flat.</title>
        <authorList>
            <person name="Park S."/>
            <person name="Yoon J.-H."/>
        </authorList>
    </citation>
    <scope>NUCLEOTIDE SEQUENCE [LARGE SCALE GENOMIC DNA]</scope>
    <source>
        <strain evidence="5 6">YSTF-M3</strain>
    </source>
</reference>
<feature type="chain" id="PRO_5046108040" evidence="3">
    <location>
        <begin position="19"/>
        <end position="492"/>
    </location>
</feature>
<keyword evidence="6" id="KW-1185">Reference proteome</keyword>
<evidence type="ECO:0000313" key="5">
    <source>
        <dbReference type="EMBL" id="MBC8756625.1"/>
    </source>
</evidence>
<feature type="coiled-coil region" evidence="2">
    <location>
        <begin position="368"/>
        <end position="395"/>
    </location>
</feature>
<accession>A0ABR7QDH5</accession>
<protein>
    <submittedName>
        <fullName evidence="5">Tail fiber domain-containing protein</fullName>
    </submittedName>
</protein>
<dbReference type="InterPro" id="IPR026444">
    <property type="entry name" value="Secre_tail"/>
</dbReference>
<feature type="domain" description="Peptidase S74" evidence="4">
    <location>
        <begin position="282"/>
        <end position="389"/>
    </location>
</feature>
<dbReference type="NCBIfam" id="TIGR04183">
    <property type="entry name" value="Por_Secre_tail"/>
    <property type="match status" value="1"/>
</dbReference>
<organism evidence="5 6">
    <name type="scientific">Kordia aestuariivivens</name>
    <dbReference type="NCBI Taxonomy" id="2759037"/>
    <lineage>
        <taxon>Bacteria</taxon>
        <taxon>Pseudomonadati</taxon>
        <taxon>Bacteroidota</taxon>
        <taxon>Flavobacteriia</taxon>
        <taxon>Flavobacteriales</taxon>
        <taxon>Flavobacteriaceae</taxon>
        <taxon>Kordia</taxon>
    </lineage>
</organism>
<keyword evidence="1 3" id="KW-0732">Signal</keyword>
<dbReference type="EMBL" id="JACGWS010000012">
    <property type="protein sequence ID" value="MBC8756625.1"/>
    <property type="molecule type" value="Genomic_DNA"/>
</dbReference>
<evidence type="ECO:0000256" key="1">
    <source>
        <dbReference type="ARBA" id="ARBA00022729"/>
    </source>
</evidence>
<proteinExistence type="predicted"/>
<keyword evidence="2" id="KW-0175">Coiled coil</keyword>
<sequence>MKKVTLIFTLLITAICFAQNESSGTIATSITTPSPLSGETFRFGPGLVTQLDSGSNFDFNSRWFSFGRLNTGSQNVYGLRFQLPNRALTMGYQDLSDINPRLQWIGAGSSAGTDFEFRVADSFTSTASTLVATMTNDGKTYFGNPLSSNEPLVGMDYSNLTGSTRTGLIVQNTSTSGSYFTGIKVINDVSGYVKTGIDVKSGGSSYSTTGINSTVSGTYQNTAIRGSVNGTASGGMYGVSGFISSTATGFGAAIYGSSSTNTNRYAGYFNGNVVVTGTFTASDERLKENVKGEKNVLDKLAQLDAVTYTFKENDQLNLPSEVQHGFLAQNIEQVFPELVTTINKPILDKENNEVDSYEYKAVNYVGLISVLTSSIQELNEEVTSLRNELEEIKGEGISKDGNKGTIDEVGFSMEQNIPNPFNNQATISYTLPSNTKANIAIFDMSGKFIREYDLPNQKGELVINSSDIGQGMFIYSLVSGGKIMETRKMIVK</sequence>
<evidence type="ECO:0000259" key="4">
    <source>
        <dbReference type="PROSITE" id="PS51688"/>
    </source>
</evidence>
<dbReference type="InterPro" id="IPR030392">
    <property type="entry name" value="S74_ICA"/>
</dbReference>
<evidence type="ECO:0000313" key="6">
    <source>
        <dbReference type="Proteomes" id="UP000619238"/>
    </source>
</evidence>
<dbReference type="Pfam" id="PF18962">
    <property type="entry name" value="Por_Secre_tail"/>
    <property type="match status" value="1"/>
</dbReference>
<dbReference type="Pfam" id="PF13884">
    <property type="entry name" value="Peptidase_S74"/>
    <property type="match status" value="1"/>
</dbReference>
<evidence type="ECO:0000256" key="3">
    <source>
        <dbReference type="SAM" id="SignalP"/>
    </source>
</evidence>